<keyword evidence="1" id="KW-0175">Coiled coil</keyword>
<dbReference type="SUPFAM" id="SSF46785">
    <property type="entry name" value="Winged helix' DNA-binding domain"/>
    <property type="match status" value="1"/>
</dbReference>
<feature type="domain" description="Helix-turn-helix type 11" evidence="2">
    <location>
        <begin position="10"/>
        <end position="60"/>
    </location>
</feature>
<dbReference type="KEGG" id="cazo:G3A45_07205"/>
<dbReference type="PROSITE" id="PS52050">
    <property type="entry name" value="WYL"/>
    <property type="match status" value="1"/>
</dbReference>
<evidence type="ECO:0000259" key="4">
    <source>
        <dbReference type="Pfam" id="PF25583"/>
    </source>
</evidence>
<accession>A0A6P1YCZ3</accession>
<dbReference type="AlphaFoldDB" id="A0A6P1YCZ3"/>
<dbReference type="InterPro" id="IPR026881">
    <property type="entry name" value="WYL_dom"/>
</dbReference>
<dbReference type="InterPro" id="IPR013196">
    <property type="entry name" value="HTH_11"/>
</dbReference>
<dbReference type="InterPro" id="IPR057727">
    <property type="entry name" value="WCX_dom"/>
</dbReference>
<evidence type="ECO:0000259" key="3">
    <source>
        <dbReference type="Pfam" id="PF13280"/>
    </source>
</evidence>
<evidence type="ECO:0000313" key="6">
    <source>
        <dbReference type="Proteomes" id="UP000464452"/>
    </source>
</evidence>
<sequence length="317" mass="37471">MSKVSNCLRMLILLKSRGKMKIKELAERLEVSERMIREYKNELEKAEIYLMSEPGKNGGYYLDENSFIFNLNLEEAEISSFLMAKEFLEKEDNFMFLKEYESGLDKIKAAVKGRYDDGKNQHIVKVSRPNIDLEDEKKKYLDISSSIISRNKLEINYFSINSGLVKRVIRPYALFMYKGFWYCIGYCELRGEIRDFKLSRIRSYKLLEDTFDKPIDFKLSDYLGHNSIFKDKLYNIKLKINPPMSIIISERIWSENQKIIFNQEDNSILFEATMSGLPEIKSWILSMGSCVEILEPEELKEEIREEVKKLKNLYKIY</sequence>
<dbReference type="InterPro" id="IPR051534">
    <property type="entry name" value="CBASS_pafABC_assoc_protein"/>
</dbReference>
<dbReference type="PANTHER" id="PTHR34580">
    <property type="match status" value="1"/>
</dbReference>
<protein>
    <submittedName>
        <fullName evidence="5">Transcriptional regulator</fullName>
    </submittedName>
</protein>
<gene>
    <name evidence="5" type="ORF">G3A45_07205</name>
</gene>
<dbReference type="PANTHER" id="PTHR34580:SF1">
    <property type="entry name" value="PROTEIN PAFC"/>
    <property type="match status" value="1"/>
</dbReference>
<evidence type="ECO:0000313" key="5">
    <source>
        <dbReference type="EMBL" id="QIB27091.1"/>
    </source>
</evidence>
<evidence type="ECO:0000259" key="2">
    <source>
        <dbReference type="Pfam" id="PF08279"/>
    </source>
</evidence>
<dbReference type="InterPro" id="IPR036390">
    <property type="entry name" value="WH_DNA-bd_sf"/>
</dbReference>
<name>A0A6P1YCZ3_9FIRM</name>
<proteinExistence type="predicted"/>
<feature type="domain" description="WYL" evidence="3">
    <location>
        <begin position="142"/>
        <end position="205"/>
    </location>
</feature>
<reference evidence="5 6" key="1">
    <citation type="submission" date="2020-02" db="EMBL/GenBank/DDBJ databases">
        <title>Thermophilic hydrogen producing bacteria, Caloranaerobacter azorensis.</title>
        <authorList>
            <person name="Baek K."/>
        </authorList>
    </citation>
    <scope>NUCLEOTIDE SEQUENCE [LARGE SCALE GENOMIC DNA]</scope>
    <source>
        <strain evidence="5 6">T3-1</strain>
    </source>
</reference>
<dbReference type="Gene3D" id="1.10.10.10">
    <property type="entry name" value="Winged helix-like DNA-binding domain superfamily/Winged helix DNA-binding domain"/>
    <property type="match status" value="1"/>
</dbReference>
<dbReference type="Pfam" id="PF08279">
    <property type="entry name" value="HTH_11"/>
    <property type="match status" value="1"/>
</dbReference>
<feature type="coiled-coil region" evidence="1">
    <location>
        <begin position="22"/>
        <end position="49"/>
    </location>
</feature>
<dbReference type="EMBL" id="CP048617">
    <property type="protein sequence ID" value="QIB27091.1"/>
    <property type="molecule type" value="Genomic_DNA"/>
</dbReference>
<dbReference type="RefSeq" id="WP_163235009.1">
    <property type="nucleotide sequence ID" value="NZ_CP048617.1"/>
</dbReference>
<dbReference type="Proteomes" id="UP000464452">
    <property type="component" value="Chromosome"/>
</dbReference>
<dbReference type="InterPro" id="IPR036388">
    <property type="entry name" value="WH-like_DNA-bd_sf"/>
</dbReference>
<evidence type="ECO:0000256" key="1">
    <source>
        <dbReference type="SAM" id="Coils"/>
    </source>
</evidence>
<dbReference type="Pfam" id="PF13280">
    <property type="entry name" value="WYL"/>
    <property type="match status" value="1"/>
</dbReference>
<organism evidence="5 6">
    <name type="scientific">Caloranaerobacter azorensis</name>
    <dbReference type="NCBI Taxonomy" id="116090"/>
    <lineage>
        <taxon>Bacteria</taxon>
        <taxon>Bacillati</taxon>
        <taxon>Bacillota</taxon>
        <taxon>Tissierellia</taxon>
        <taxon>Tissierellales</taxon>
        <taxon>Thermohalobacteraceae</taxon>
        <taxon>Caloranaerobacter</taxon>
    </lineage>
</organism>
<feature type="domain" description="WCX" evidence="4">
    <location>
        <begin position="234"/>
        <end position="310"/>
    </location>
</feature>
<dbReference type="Pfam" id="PF25583">
    <property type="entry name" value="WCX"/>
    <property type="match status" value="1"/>
</dbReference>